<dbReference type="Ensembl" id="ENSLACT00000007682.1">
    <property type="protein sequence ID" value="ENSLACP00000007618.1"/>
    <property type="gene ID" value="ENSLACG00000006750.2"/>
</dbReference>
<keyword evidence="8 12" id="KW-0067">ATP-binding</keyword>
<evidence type="ECO:0000313" key="15">
    <source>
        <dbReference type="Proteomes" id="UP000008672"/>
    </source>
</evidence>
<comment type="pathway">
    <text evidence="1 12">Cofactor biosynthesis; NAD(+) biosynthesis; NAD(+) from nicotinamide D-ribonucleotide: step 1/1.</text>
</comment>
<keyword evidence="7 12" id="KW-0547">Nucleotide-binding</keyword>
<dbReference type="EMBL" id="AFYH01119265">
    <property type="status" value="NOT_ANNOTATED_CDS"/>
    <property type="molecule type" value="Genomic_DNA"/>
</dbReference>
<dbReference type="UniPathway" id="UPA00253">
    <property type="reaction ID" value="UER00332"/>
</dbReference>
<comment type="similarity">
    <text evidence="3 12">Belongs to the eukaryotic NMN adenylyltransferase family.</text>
</comment>
<dbReference type="GO" id="GO:0005524">
    <property type="term" value="F:ATP binding"/>
    <property type="evidence" value="ECO:0007669"/>
    <property type="project" value="UniProtKB-KW"/>
</dbReference>
<evidence type="ECO:0000259" key="13">
    <source>
        <dbReference type="Pfam" id="PF01467"/>
    </source>
</evidence>
<evidence type="ECO:0000256" key="11">
    <source>
        <dbReference type="ARBA" id="ARBA00048969"/>
    </source>
</evidence>
<evidence type="ECO:0000256" key="5">
    <source>
        <dbReference type="ARBA" id="ARBA00022679"/>
    </source>
</evidence>
<dbReference type="InterPro" id="IPR014729">
    <property type="entry name" value="Rossmann-like_a/b/a_fold"/>
</dbReference>
<dbReference type="GeneTree" id="ENSGT00950000183179"/>
<dbReference type="STRING" id="7897.ENSLACP00000007618"/>
<dbReference type="InParanoid" id="H3AD97"/>
<evidence type="ECO:0000256" key="7">
    <source>
        <dbReference type="ARBA" id="ARBA00022741"/>
    </source>
</evidence>
<dbReference type="PANTHER" id="PTHR12039:SF7">
    <property type="entry name" value="NICOTINAMIDE_NICOTINIC ACID MONONUCLEOTIDE ADENYLYLTRANSFERASE 3"/>
    <property type="match status" value="1"/>
</dbReference>
<evidence type="ECO:0000256" key="6">
    <source>
        <dbReference type="ARBA" id="ARBA00022695"/>
    </source>
</evidence>
<dbReference type="AlphaFoldDB" id="H3AD97"/>
<sequence length="290" mass="33389">MKMVTRIPVALLACGSFNPITNMHMRLFELARDHLHHTDKGRYMVVEGIISPVSDKYSKKGLVPAKHRVAMAQLALETSDWIRVDPWESEQQQWSETVKVLRQHVRYSVPLADCPAQQQSSTFMKTVSEREKKYWEKSQNSLIEKSSSEGWQRTFLLELKLLCGADVLESFGTPDLWRKEHIEEIVGKFGLVCVSRSGTDPQQFIHESDILSKYDHNIHLAREWIQNELSATQVRRALRRGKSIKYLLPDSVIDYIKQHNIYTADSEQANSSETLQPLKLQSTVVNLLND</sequence>
<keyword evidence="4 12" id="KW-0662">Pyridine nucleotide biosynthesis</keyword>
<evidence type="ECO:0000256" key="9">
    <source>
        <dbReference type="ARBA" id="ARBA00023027"/>
    </source>
</evidence>
<keyword evidence="5 12" id="KW-0808">Transferase</keyword>
<evidence type="ECO:0000256" key="10">
    <source>
        <dbReference type="ARBA" id="ARBA00048514"/>
    </source>
</evidence>
<dbReference type="InterPro" id="IPR004821">
    <property type="entry name" value="Cyt_trans-like"/>
</dbReference>
<reference evidence="14" key="3">
    <citation type="submission" date="2025-09" db="UniProtKB">
        <authorList>
            <consortium name="Ensembl"/>
        </authorList>
    </citation>
    <scope>IDENTIFICATION</scope>
</reference>
<keyword evidence="15" id="KW-1185">Reference proteome</keyword>
<dbReference type="InterPro" id="IPR051182">
    <property type="entry name" value="Euk_NMN_adenylyltrnsfrase"/>
</dbReference>
<dbReference type="GO" id="GO:0009435">
    <property type="term" value="P:NAD+ biosynthetic process"/>
    <property type="evidence" value="ECO:0007669"/>
    <property type="project" value="UniProtKB-UniPathway"/>
</dbReference>
<reference evidence="15" key="1">
    <citation type="submission" date="2011-08" db="EMBL/GenBank/DDBJ databases">
        <title>The draft genome of Latimeria chalumnae.</title>
        <authorList>
            <person name="Di Palma F."/>
            <person name="Alfoldi J."/>
            <person name="Johnson J."/>
            <person name="Berlin A."/>
            <person name="Gnerre S."/>
            <person name="Jaffe D."/>
            <person name="MacCallum I."/>
            <person name="Young S."/>
            <person name="Walker B.J."/>
            <person name="Lander E."/>
            <person name="Lindblad-Toh K."/>
        </authorList>
    </citation>
    <scope>NUCLEOTIDE SEQUENCE [LARGE SCALE GENOMIC DNA]</scope>
    <source>
        <strain evidence="15">Wild caught</strain>
    </source>
</reference>
<dbReference type="EC" id="2.7.7.1" evidence="12"/>
<evidence type="ECO:0000256" key="12">
    <source>
        <dbReference type="RuleBase" id="RU362021"/>
    </source>
</evidence>
<feature type="domain" description="Cytidyltransferase-like" evidence="13">
    <location>
        <begin position="12"/>
        <end position="236"/>
    </location>
</feature>
<evidence type="ECO:0000256" key="2">
    <source>
        <dbReference type="ARBA" id="ARBA00005019"/>
    </source>
</evidence>
<keyword evidence="6 12" id="KW-0548">Nucleotidyltransferase</keyword>
<evidence type="ECO:0000313" key="14">
    <source>
        <dbReference type="Ensembl" id="ENSLACP00000007618.1"/>
    </source>
</evidence>
<evidence type="ECO:0000256" key="8">
    <source>
        <dbReference type="ARBA" id="ARBA00022840"/>
    </source>
</evidence>
<gene>
    <name evidence="14" type="primary">NMNAT3</name>
</gene>
<dbReference type="InterPro" id="IPR045094">
    <property type="entry name" value="NMNAT_euk"/>
</dbReference>
<dbReference type="Pfam" id="PF01467">
    <property type="entry name" value="CTP_transf_like"/>
    <property type="match status" value="1"/>
</dbReference>
<accession>H3AD97</accession>
<dbReference type="eggNOG" id="KOG3199">
    <property type="taxonomic scope" value="Eukaryota"/>
</dbReference>
<dbReference type="GO" id="GO:0004515">
    <property type="term" value="F:nicotinate-nucleotide adenylyltransferase activity"/>
    <property type="evidence" value="ECO:0007669"/>
    <property type="project" value="UniProtKB-EC"/>
</dbReference>
<dbReference type="CDD" id="cd09286">
    <property type="entry name" value="NMNAT_Eukarya"/>
    <property type="match status" value="1"/>
</dbReference>
<evidence type="ECO:0000256" key="3">
    <source>
        <dbReference type="ARBA" id="ARBA00007064"/>
    </source>
</evidence>
<keyword evidence="9 12" id="KW-0520">NAD</keyword>
<comment type="catalytic activity">
    <reaction evidence="11">
        <text>beta-nicotinamide D-ribonucleotide + ATP + H(+) = diphosphate + NAD(+)</text>
        <dbReference type="Rhea" id="RHEA:21360"/>
        <dbReference type="ChEBI" id="CHEBI:14649"/>
        <dbReference type="ChEBI" id="CHEBI:15378"/>
        <dbReference type="ChEBI" id="CHEBI:30616"/>
        <dbReference type="ChEBI" id="CHEBI:33019"/>
        <dbReference type="ChEBI" id="CHEBI:57540"/>
        <dbReference type="EC" id="2.7.7.1"/>
    </reaction>
    <physiologicalReaction direction="left-to-right" evidence="11">
        <dbReference type="Rhea" id="RHEA:21361"/>
    </physiologicalReaction>
    <physiologicalReaction direction="right-to-left" evidence="11">
        <dbReference type="Rhea" id="RHEA:21362"/>
    </physiologicalReaction>
</comment>
<evidence type="ECO:0000256" key="4">
    <source>
        <dbReference type="ARBA" id="ARBA00022642"/>
    </source>
</evidence>
<dbReference type="PANTHER" id="PTHR12039">
    <property type="entry name" value="NICOTINAMIDE MONONUCLEOTIDE ADENYLYLTRANSFERASE"/>
    <property type="match status" value="1"/>
</dbReference>
<dbReference type="InterPro" id="IPR005248">
    <property type="entry name" value="NadD/NMNAT"/>
</dbReference>
<dbReference type="GO" id="GO:0005634">
    <property type="term" value="C:nucleus"/>
    <property type="evidence" value="ECO:0007669"/>
    <property type="project" value="UniProtKB-SubCell"/>
</dbReference>
<dbReference type="Gene3D" id="3.40.50.620">
    <property type="entry name" value="HUPs"/>
    <property type="match status" value="1"/>
</dbReference>
<name>H3AD97_LATCH</name>
<protein>
    <recommendedName>
        <fullName evidence="12">Nicotinamide-nucleotide adenylyltransferase</fullName>
        <ecNumber evidence="12">2.7.7.1</ecNumber>
        <ecNumber evidence="12">2.7.7.18</ecNumber>
    </recommendedName>
</protein>
<organism evidence="14 15">
    <name type="scientific">Latimeria chalumnae</name>
    <name type="common">Coelacanth</name>
    <dbReference type="NCBI Taxonomy" id="7897"/>
    <lineage>
        <taxon>Eukaryota</taxon>
        <taxon>Metazoa</taxon>
        <taxon>Chordata</taxon>
        <taxon>Craniata</taxon>
        <taxon>Vertebrata</taxon>
        <taxon>Euteleostomi</taxon>
        <taxon>Coelacanthiformes</taxon>
        <taxon>Coelacanthidae</taxon>
        <taxon>Latimeria</taxon>
    </lineage>
</organism>
<comment type="pathway">
    <text evidence="2">Cofactor biosynthesis; NAD(+) biosynthesis; deamido-NAD(+) from nicotinate D-ribonucleotide: step 1/1.</text>
</comment>
<dbReference type="Proteomes" id="UP000008672">
    <property type="component" value="Unassembled WGS sequence"/>
</dbReference>
<dbReference type="GO" id="GO:0005739">
    <property type="term" value="C:mitochondrion"/>
    <property type="evidence" value="ECO:0007669"/>
    <property type="project" value="TreeGrafter"/>
</dbReference>
<dbReference type="SUPFAM" id="SSF52374">
    <property type="entry name" value="Nucleotidylyl transferase"/>
    <property type="match status" value="1"/>
</dbReference>
<dbReference type="EC" id="2.7.7.18" evidence="12"/>
<comment type="catalytic activity">
    <reaction evidence="10">
        <text>nicotinate beta-D-ribonucleotide + ATP + H(+) = deamido-NAD(+) + diphosphate</text>
        <dbReference type="Rhea" id="RHEA:22860"/>
        <dbReference type="ChEBI" id="CHEBI:15378"/>
        <dbReference type="ChEBI" id="CHEBI:30616"/>
        <dbReference type="ChEBI" id="CHEBI:33019"/>
        <dbReference type="ChEBI" id="CHEBI:57502"/>
        <dbReference type="ChEBI" id="CHEBI:58437"/>
        <dbReference type="EC" id="2.7.7.18"/>
    </reaction>
    <physiologicalReaction direction="left-to-right" evidence="10">
        <dbReference type="Rhea" id="RHEA:22861"/>
    </physiologicalReaction>
    <physiologicalReaction direction="right-to-left" evidence="10">
        <dbReference type="Rhea" id="RHEA:22862"/>
    </physiologicalReaction>
</comment>
<dbReference type="NCBIfam" id="TIGR00482">
    <property type="entry name" value="nicotinate (nicotinamide) nucleotide adenylyltransferase"/>
    <property type="match status" value="1"/>
</dbReference>
<proteinExistence type="inferred from homology"/>
<dbReference type="Bgee" id="ENSLACG00000006750">
    <property type="expression patterns" value="Expressed in post-anal tail muscle and 6 other cell types or tissues"/>
</dbReference>
<evidence type="ECO:0000256" key="1">
    <source>
        <dbReference type="ARBA" id="ARBA00004658"/>
    </source>
</evidence>
<dbReference type="GO" id="GO:0000309">
    <property type="term" value="F:nicotinamide-nucleotide adenylyltransferase activity"/>
    <property type="evidence" value="ECO:0007669"/>
    <property type="project" value="UniProtKB-EC"/>
</dbReference>
<reference evidence="14" key="2">
    <citation type="submission" date="2025-08" db="UniProtKB">
        <authorList>
            <consortium name="Ensembl"/>
        </authorList>
    </citation>
    <scope>IDENTIFICATION</scope>
</reference>
<dbReference type="EMBL" id="AFYH01119264">
    <property type="status" value="NOT_ANNOTATED_CDS"/>
    <property type="molecule type" value="Genomic_DNA"/>
</dbReference>
<dbReference type="OMA" id="FIVERPA"/>